<dbReference type="InterPro" id="IPR000674">
    <property type="entry name" value="Ald_Oxase/Xan_DH_a/b"/>
</dbReference>
<dbReference type="Gene3D" id="3.30.365.10">
    <property type="entry name" value="Aldehyde oxidase/xanthine dehydrogenase, molybdopterin binding domain"/>
    <property type="match status" value="4"/>
</dbReference>
<dbReference type="Pfam" id="PF01315">
    <property type="entry name" value="Ald_Xan_dh_C"/>
    <property type="match status" value="1"/>
</dbReference>
<dbReference type="SMART" id="SM01008">
    <property type="entry name" value="Ald_Xan_dh_C"/>
    <property type="match status" value="1"/>
</dbReference>
<dbReference type="SUPFAM" id="SSF56003">
    <property type="entry name" value="Molybdenum cofactor-binding domain"/>
    <property type="match status" value="1"/>
</dbReference>
<evidence type="ECO:0000259" key="3">
    <source>
        <dbReference type="SMART" id="SM01008"/>
    </source>
</evidence>
<protein>
    <submittedName>
        <fullName evidence="4">Xanthine dehydrogenase, molybdenum binding subunit apoprotein</fullName>
    </submittedName>
</protein>
<dbReference type="Gene3D" id="3.90.1170.50">
    <property type="entry name" value="Aldehyde oxidase/xanthine dehydrogenase, a/b hammerhead"/>
    <property type="match status" value="1"/>
</dbReference>
<dbReference type="InterPro" id="IPR016208">
    <property type="entry name" value="Ald_Oxase/xanthine_DH-like"/>
</dbReference>
<proteinExistence type="predicted"/>
<dbReference type="Pfam" id="PF02738">
    <property type="entry name" value="MoCoBD_1"/>
    <property type="match status" value="1"/>
</dbReference>
<keyword evidence="5" id="KW-1185">Reference proteome</keyword>
<keyword evidence="2" id="KW-0560">Oxidoreductase</keyword>
<evidence type="ECO:0000256" key="1">
    <source>
        <dbReference type="ARBA" id="ARBA00022505"/>
    </source>
</evidence>
<dbReference type="InterPro" id="IPR046867">
    <property type="entry name" value="AldOxase/xan_DH_MoCoBD2"/>
</dbReference>
<dbReference type="RefSeq" id="WP_283445468.1">
    <property type="nucleotide sequence ID" value="NZ_FXUL01000036.1"/>
</dbReference>
<sequence length="802" mass="86106">MDSTHGATQTDGGIGARVQRKEDERHLHGLGRFVADLVIPGTQEVAFLRSPLAHARIAAIHKPDACAGQVIVRDDMAGALDIEPECTLPSYKSSAQPPLASGKVRFAGEPVAMAFAASRAEAEDIIETIGLDLDELPPIPNADVARGNTDVRVHDHWSDNLFLSIDIDKDFEQHAANAPVVIRRTVDLARQCMVPMEGKAVLAYWDHQFHQLIVYSATQVPHLIRTGLATYLGIDQGMIRVISPDVGGAFGYKCVLQQEELCIAWLALRYKKPFRYVEDRREHLIAGANSRQHHYELTAYADRTGRLLALDAHITIDGGAYSAWPFTTALEPGQAAGNLPGPYDFRGYRCRTECVATNKPGFLPYRGVARTGVCFAIELVMDAIAREVGREPWEVRYENLVPASAMPYKNVANKHYDSGDYQASLKRAVEMINVAAVRARQQKGEASGKLIGVGFATFTEQSAHGTSVFAAWGLPVVPGHDQATVRLTPDGGLEVRVGVHSHGQGMETTMAQIANEILGIPVARIRVVHGDTGATPYSTGTYASRSIVMSGGAVSKACKMLLPRLRCIGAHLLRQPEDSVRLEGGAVVAGAERVTIAKIANAWYVNPQLLPANVDTNGLEVTAGYKPGVDTGAFSYATHACVVAVDPEIGKVDILDYVIVEDCGRMVNPMVVEGQAYGGAAQGIGTALYEEVLYDDNAQPLTSTLADYILPGPTELPMFRIEHMETLSPHTEFGIKGVGEGGAIGPPAAIFNAVNDAIRSLGAEVTETPLTPHRLLAALANAQAEAIAPVTPAAIPEQAEAL</sequence>
<dbReference type="PANTHER" id="PTHR11908">
    <property type="entry name" value="XANTHINE DEHYDROGENASE"/>
    <property type="match status" value="1"/>
</dbReference>
<dbReference type="Pfam" id="PF20256">
    <property type="entry name" value="MoCoBD_2"/>
    <property type="match status" value="1"/>
</dbReference>
<comment type="caution">
    <text evidence="4">The sequence shown here is derived from an EMBL/GenBank/DDBJ whole genome shotgun (WGS) entry which is preliminary data.</text>
</comment>
<dbReference type="InterPro" id="IPR037165">
    <property type="entry name" value="AldOxase/xan_DH_Mopterin-bd_sf"/>
</dbReference>
<keyword evidence="1" id="KW-0500">Molybdenum</keyword>
<evidence type="ECO:0000256" key="2">
    <source>
        <dbReference type="ARBA" id="ARBA00023002"/>
    </source>
</evidence>
<feature type="domain" description="Aldehyde oxidase/xanthine dehydrogenase a/b hammerhead" evidence="3">
    <location>
        <begin position="28"/>
        <end position="137"/>
    </location>
</feature>
<dbReference type="SUPFAM" id="SSF54665">
    <property type="entry name" value="CO dehydrogenase molybdoprotein N-domain-like"/>
    <property type="match status" value="1"/>
</dbReference>
<dbReference type="InterPro" id="IPR036856">
    <property type="entry name" value="Ald_Oxase/Xan_DH_a/b_sf"/>
</dbReference>
<accession>A0ABY1QVJ6</accession>
<name>A0ABY1QVJ6_9BURK</name>
<gene>
    <name evidence="4" type="ORF">SAMN06295970_1365</name>
</gene>
<dbReference type="InterPro" id="IPR008274">
    <property type="entry name" value="AldOxase/xan_DH_MoCoBD1"/>
</dbReference>
<dbReference type="EMBL" id="FXUL01000036">
    <property type="protein sequence ID" value="SMP80457.1"/>
    <property type="molecule type" value="Genomic_DNA"/>
</dbReference>
<dbReference type="Proteomes" id="UP001158049">
    <property type="component" value="Unassembled WGS sequence"/>
</dbReference>
<reference evidence="4 5" key="1">
    <citation type="submission" date="2017-05" db="EMBL/GenBank/DDBJ databases">
        <authorList>
            <person name="Varghese N."/>
            <person name="Submissions S."/>
        </authorList>
    </citation>
    <scope>NUCLEOTIDE SEQUENCE [LARGE SCALE GENOMIC DNA]</scope>
    <source>
        <strain evidence="4 5">DSM 26001</strain>
    </source>
</reference>
<organism evidence="4 5">
    <name type="scientific">Noviherbaspirillum suwonense</name>
    <dbReference type="NCBI Taxonomy" id="1224511"/>
    <lineage>
        <taxon>Bacteria</taxon>
        <taxon>Pseudomonadati</taxon>
        <taxon>Pseudomonadota</taxon>
        <taxon>Betaproteobacteria</taxon>
        <taxon>Burkholderiales</taxon>
        <taxon>Oxalobacteraceae</taxon>
        <taxon>Noviherbaspirillum</taxon>
    </lineage>
</organism>
<evidence type="ECO:0000313" key="5">
    <source>
        <dbReference type="Proteomes" id="UP001158049"/>
    </source>
</evidence>
<dbReference type="PANTHER" id="PTHR11908:SF132">
    <property type="entry name" value="ALDEHYDE OXIDASE 1-RELATED"/>
    <property type="match status" value="1"/>
</dbReference>
<evidence type="ECO:0000313" key="4">
    <source>
        <dbReference type="EMBL" id="SMP80457.1"/>
    </source>
</evidence>